<dbReference type="EMBL" id="JAENII010000003">
    <property type="protein sequence ID" value="MBK1826467.1"/>
    <property type="molecule type" value="Genomic_DNA"/>
</dbReference>
<evidence type="ECO:0000313" key="3">
    <source>
        <dbReference type="Proteomes" id="UP000658278"/>
    </source>
</evidence>
<gene>
    <name evidence="2" type="ORF">JIN81_05520</name>
</gene>
<proteinExistence type="predicted"/>
<reference evidence="2" key="1">
    <citation type="submission" date="2021-01" db="EMBL/GenBank/DDBJ databases">
        <title>Modified the classification status of verrucomicrobia.</title>
        <authorList>
            <person name="Feng X."/>
        </authorList>
    </citation>
    <scope>NUCLEOTIDE SEQUENCE</scope>
    <source>
        <strain evidence="2">KCTC 22201</strain>
    </source>
</reference>
<protein>
    <submittedName>
        <fullName evidence="2">Uncharacterized protein</fullName>
    </submittedName>
</protein>
<comment type="caution">
    <text evidence="2">The sequence shown here is derived from an EMBL/GenBank/DDBJ whole genome shotgun (WGS) entry which is preliminary data.</text>
</comment>
<evidence type="ECO:0000256" key="1">
    <source>
        <dbReference type="SAM" id="MobiDB-lite"/>
    </source>
</evidence>
<sequence length="177" mass="19900">MFGLFKKPTKPPLTSPVVDLARFSLDDLRIGQPVPTDSPYHPHFLPSPDEPGATRYHNPRSGLELTTKDGVVDSIFLALRKFSGRLARDGQPLDIRHESTELEVATEFGEPYWKDVSDPLEVIDFHEFHSGEIEIQFEFPDMCQLEFITILSPGILADPAQRKSYGVTKPWPPSSTP</sequence>
<accession>A0A934RBB3</accession>
<feature type="region of interest" description="Disordered" evidence="1">
    <location>
        <begin position="35"/>
        <end position="60"/>
    </location>
</feature>
<keyword evidence="3" id="KW-1185">Reference proteome</keyword>
<organism evidence="2 3">
    <name type="scientific">Haloferula rosea</name>
    <dbReference type="NCBI Taxonomy" id="490093"/>
    <lineage>
        <taxon>Bacteria</taxon>
        <taxon>Pseudomonadati</taxon>
        <taxon>Verrucomicrobiota</taxon>
        <taxon>Verrucomicrobiia</taxon>
        <taxon>Verrucomicrobiales</taxon>
        <taxon>Verrucomicrobiaceae</taxon>
        <taxon>Haloferula</taxon>
    </lineage>
</organism>
<dbReference type="Proteomes" id="UP000658278">
    <property type="component" value="Unassembled WGS sequence"/>
</dbReference>
<name>A0A934RBB3_9BACT</name>
<dbReference type="RefSeq" id="WP_200277455.1">
    <property type="nucleotide sequence ID" value="NZ_JAENII010000003.1"/>
</dbReference>
<dbReference type="AlphaFoldDB" id="A0A934RBB3"/>
<evidence type="ECO:0000313" key="2">
    <source>
        <dbReference type="EMBL" id="MBK1826467.1"/>
    </source>
</evidence>